<dbReference type="EMBL" id="LAVV01011762">
    <property type="protein sequence ID" value="KNZ47384.1"/>
    <property type="molecule type" value="Genomic_DNA"/>
</dbReference>
<sequence length="190" mass="21482">RIIMGINVQHSCIGGKCQSIESKLASQSNQESATITWHINHSSNNSNILNGVSHHYPEHHRVISNIKIPPITDQMFEEALKKDIKQPDPNSQIKPQDTANQLYNLPLTYPMRQNISGLSPDRKMLISTPYSQTSDNSKIRVTRSTPSTYSIAASQILNNSKQPYIWTNSRHELYTRSPSTSLRPSPYVNK</sequence>
<keyword evidence="2" id="KW-1185">Reference proteome</keyword>
<feature type="non-terminal residue" evidence="1">
    <location>
        <position position="1"/>
    </location>
</feature>
<evidence type="ECO:0000313" key="1">
    <source>
        <dbReference type="EMBL" id="KNZ47384.1"/>
    </source>
</evidence>
<evidence type="ECO:0000313" key="2">
    <source>
        <dbReference type="Proteomes" id="UP000037035"/>
    </source>
</evidence>
<dbReference type="AlphaFoldDB" id="A0A0L6UFR7"/>
<gene>
    <name evidence="1" type="ORF">VP01_6439g1</name>
</gene>
<proteinExistence type="predicted"/>
<reference evidence="1 2" key="1">
    <citation type="submission" date="2015-08" db="EMBL/GenBank/DDBJ databases">
        <title>Next Generation Sequencing and Analysis of the Genome of Puccinia sorghi L Schw, the Causal Agent of Maize Common Rust.</title>
        <authorList>
            <person name="Rochi L."/>
            <person name="Burguener G."/>
            <person name="Darino M."/>
            <person name="Turjanski A."/>
            <person name="Kreff E."/>
            <person name="Dieguez M.J."/>
            <person name="Sacco F."/>
        </authorList>
    </citation>
    <scope>NUCLEOTIDE SEQUENCE [LARGE SCALE GENOMIC DNA]</scope>
    <source>
        <strain evidence="1 2">RO10H11247</strain>
    </source>
</reference>
<comment type="caution">
    <text evidence="1">The sequence shown here is derived from an EMBL/GenBank/DDBJ whole genome shotgun (WGS) entry which is preliminary data.</text>
</comment>
<name>A0A0L6UFR7_9BASI</name>
<dbReference type="Proteomes" id="UP000037035">
    <property type="component" value="Unassembled WGS sequence"/>
</dbReference>
<protein>
    <submittedName>
        <fullName evidence="1">Uncharacterized protein</fullName>
    </submittedName>
</protein>
<accession>A0A0L6UFR7</accession>
<organism evidence="1 2">
    <name type="scientific">Puccinia sorghi</name>
    <dbReference type="NCBI Taxonomy" id="27349"/>
    <lineage>
        <taxon>Eukaryota</taxon>
        <taxon>Fungi</taxon>
        <taxon>Dikarya</taxon>
        <taxon>Basidiomycota</taxon>
        <taxon>Pucciniomycotina</taxon>
        <taxon>Pucciniomycetes</taxon>
        <taxon>Pucciniales</taxon>
        <taxon>Pucciniaceae</taxon>
        <taxon>Puccinia</taxon>
    </lineage>
</organism>
<dbReference type="VEuPathDB" id="FungiDB:VP01_6439g1"/>